<dbReference type="RefSeq" id="WP_387977469.1">
    <property type="nucleotide sequence ID" value="NZ_JBHRWO010000012.1"/>
</dbReference>
<dbReference type="Gene3D" id="3.40.50.1820">
    <property type="entry name" value="alpha/beta hydrolase"/>
    <property type="match status" value="1"/>
</dbReference>
<evidence type="ECO:0000313" key="3">
    <source>
        <dbReference type="Proteomes" id="UP001595712"/>
    </source>
</evidence>
<dbReference type="InterPro" id="IPR013595">
    <property type="entry name" value="Pept_S33_TAP-like_C"/>
</dbReference>
<proteinExistence type="predicted"/>
<protein>
    <submittedName>
        <fullName evidence="2">Alpha/beta hydrolase</fullName>
    </submittedName>
</protein>
<dbReference type="InterPro" id="IPR029058">
    <property type="entry name" value="AB_hydrolase_fold"/>
</dbReference>
<dbReference type="Proteomes" id="UP001595712">
    <property type="component" value="Unassembled WGS sequence"/>
</dbReference>
<organism evidence="2 3">
    <name type="scientific">Glycomyces rhizosphaerae</name>
    <dbReference type="NCBI Taxonomy" id="2054422"/>
    <lineage>
        <taxon>Bacteria</taxon>
        <taxon>Bacillati</taxon>
        <taxon>Actinomycetota</taxon>
        <taxon>Actinomycetes</taxon>
        <taxon>Glycomycetales</taxon>
        <taxon>Glycomycetaceae</taxon>
        <taxon>Glycomyces</taxon>
    </lineage>
</organism>
<evidence type="ECO:0000259" key="1">
    <source>
        <dbReference type="Pfam" id="PF08386"/>
    </source>
</evidence>
<feature type="domain" description="Peptidase S33 tripeptidyl aminopeptidase-like C-terminal" evidence="1">
    <location>
        <begin position="2"/>
        <end position="100"/>
    </location>
</feature>
<name>A0ABV7Q3Z5_9ACTN</name>
<gene>
    <name evidence="2" type="ORF">ACFO8M_16300</name>
</gene>
<reference evidence="3" key="1">
    <citation type="journal article" date="2019" name="Int. J. Syst. Evol. Microbiol.">
        <title>The Global Catalogue of Microorganisms (GCM) 10K type strain sequencing project: providing services to taxonomists for standard genome sequencing and annotation.</title>
        <authorList>
            <consortium name="The Broad Institute Genomics Platform"/>
            <consortium name="The Broad Institute Genome Sequencing Center for Infectious Disease"/>
            <person name="Wu L."/>
            <person name="Ma J."/>
        </authorList>
    </citation>
    <scope>NUCLEOTIDE SEQUENCE [LARGE SCALE GENOMIC DNA]</scope>
    <source>
        <strain evidence="3">CGMCC 4.7396</strain>
    </source>
</reference>
<comment type="caution">
    <text evidence="2">The sequence shown here is derived from an EMBL/GenBank/DDBJ whole genome shotgun (WGS) entry which is preliminary data.</text>
</comment>
<sequence length="105" mass="11041">MFGAGIAWSYLPCATWSASEPGPDSLSGKGSLEIVLVGNEGDPATPYEWAQSVEKELDNGVLITYEGSGHTAYALGHICIDDPVTACLVDLTVPEASLKCPQELD</sequence>
<dbReference type="GO" id="GO:0016787">
    <property type="term" value="F:hydrolase activity"/>
    <property type="evidence" value="ECO:0007669"/>
    <property type="project" value="UniProtKB-KW"/>
</dbReference>
<keyword evidence="3" id="KW-1185">Reference proteome</keyword>
<dbReference type="EMBL" id="JBHRWO010000012">
    <property type="protein sequence ID" value="MFC3494043.1"/>
    <property type="molecule type" value="Genomic_DNA"/>
</dbReference>
<accession>A0ABV7Q3Z5</accession>
<evidence type="ECO:0000313" key="2">
    <source>
        <dbReference type="EMBL" id="MFC3494043.1"/>
    </source>
</evidence>
<dbReference type="Pfam" id="PF08386">
    <property type="entry name" value="Abhydrolase_4"/>
    <property type="match status" value="1"/>
</dbReference>
<keyword evidence="2" id="KW-0378">Hydrolase</keyword>